<dbReference type="EMBL" id="KZ559564">
    <property type="protein sequence ID" value="PLN79184.1"/>
    <property type="molecule type" value="Genomic_DNA"/>
</dbReference>
<feature type="domain" description="S5 DRBM" evidence="11">
    <location>
        <begin position="249"/>
        <end position="312"/>
    </location>
</feature>
<dbReference type="FunFam" id="3.30.160.20:FF:000022">
    <property type="entry name" value="28S ribosomal protein S5, mitochondrial"/>
    <property type="match status" value="1"/>
</dbReference>
<dbReference type="Gene3D" id="3.30.230.10">
    <property type="match status" value="1"/>
</dbReference>
<keyword evidence="13" id="KW-1185">Reference proteome</keyword>
<dbReference type="GO" id="GO:0003735">
    <property type="term" value="F:structural constituent of ribosome"/>
    <property type="evidence" value="ECO:0007669"/>
    <property type="project" value="UniProtKB-UniRule"/>
</dbReference>
<comment type="similarity">
    <text evidence="2 9">Belongs to the universal ribosomal protein uS5 family.</text>
</comment>
<evidence type="ECO:0000259" key="11">
    <source>
        <dbReference type="PROSITE" id="PS50881"/>
    </source>
</evidence>
<dbReference type="PANTHER" id="PTHR48277:SF1">
    <property type="entry name" value="MITOCHONDRIAL RIBOSOMAL PROTEIN S5"/>
    <property type="match status" value="1"/>
</dbReference>
<dbReference type="InterPro" id="IPR013810">
    <property type="entry name" value="Ribosomal_uS5_N"/>
</dbReference>
<evidence type="ECO:0000256" key="4">
    <source>
        <dbReference type="ARBA" id="ARBA00023128"/>
    </source>
</evidence>
<accession>A0A2J5HPQ5</accession>
<keyword evidence="5 8" id="KW-0687">Ribonucleoprotein</keyword>
<sequence length="412" mass="46287">MSLARPARCLFCSFSRTASAVGPRVPRRQFHPSPPSLNSKPKPPNGSESELKSLYQISREMKQDDFKPYTEEEKAGLREVYTPEQIAAIEAGEAAIDPKDMADQFAFRTDPMKLRYLDDFSSIEPGVDKHVRAPVENTDYDVKMKTREDFVQDLADYFMQMPEDASAGHFVRFLENVRVTRGKEENELNPHSALVPDFIQPGETLTETGKVTKTVFTEAVKKRLGEDLTAALKRLIQDTGYNEQHIRNLKTKALVTHRVVNQTRLGKIASTYSLAIAGNGRGLLGIGEAKSDEVPDAKLQATYRAIRNMQPIPRYEQRTIYGDVRGKVGAVDLKLMNRPPGFGLRCQHLIFEMCRAAGIHDLAARVGRSRNPMNTVKAAYQALMSQRDPEDIARARGKKLVDVRKVYYSGRA</sequence>
<protein>
    <recommendedName>
        <fullName evidence="7">Small ribosomal subunit protein uS5m</fullName>
    </recommendedName>
</protein>
<evidence type="ECO:0000256" key="7">
    <source>
        <dbReference type="ARBA" id="ARBA00039335"/>
    </source>
</evidence>
<dbReference type="PROSITE" id="PS50881">
    <property type="entry name" value="S5_DSRBD"/>
    <property type="match status" value="1"/>
</dbReference>
<organism evidence="12 13">
    <name type="scientific">Aspergillus taichungensis</name>
    <dbReference type="NCBI Taxonomy" id="482145"/>
    <lineage>
        <taxon>Eukaryota</taxon>
        <taxon>Fungi</taxon>
        <taxon>Dikarya</taxon>
        <taxon>Ascomycota</taxon>
        <taxon>Pezizomycotina</taxon>
        <taxon>Eurotiomycetes</taxon>
        <taxon>Eurotiomycetidae</taxon>
        <taxon>Eurotiales</taxon>
        <taxon>Aspergillaceae</taxon>
        <taxon>Aspergillus</taxon>
        <taxon>Aspergillus subgen. Circumdati</taxon>
    </lineage>
</organism>
<evidence type="ECO:0000256" key="10">
    <source>
        <dbReference type="SAM" id="MobiDB-lite"/>
    </source>
</evidence>
<evidence type="ECO:0000256" key="3">
    <source>
        <dbReference type="ARBA" id="ARBA00022980"/>
    </source>
</evidence>
<reference evidence="13" key="1">
    <citation type="submission" date="2017-12" db="EMBL/GenBank/DDBJ databases">
        <authorList>
            <consortium name="DOE Joint Genome Institute"/>
            <person name="Mondo S.J."/>
            <person name="Kjaerbolling I."/>
            <person name="Vesth T.C."/>
            <person name="Frisvad J.C."/>
            <person name="Nybo J.L."/>
            <person name="Theobald S."/>
            <person name="Kuo A."/>
            <person name="Bowyer P."/>
            <person name="Matsuda Y."/>
            <person name="Lyhne E.K."/>
            <person name="Kogle M.E."/>
            <person name="Clum A."/>
            <person name="Lipzen A."/>
            <person name="Salamov A."/>
            <person name="Ngan C.Y."/>
            <person name="Daum C."/>
            <person name="Chiniquy J."/>
            <person name="Barry K."/>
            <person name="LaButti K."/>
            <person name="Haridas S."/>
            <person name="Simmons B.A."/>
            <person name="Magnuson J.K."/>
            <person name="Mortensen U.H."/>
            <person name="Larsen T.O."/>
            <person name="Grigoriev I.V."/>
            <person name="Baker S.E."/>
            <person name="Andersen M.R."/>
            <person name="Nordberg H.P."/>
            <person name="Cantor M.N."/>
            <person name="Hua S.X."/>
        </authorList>
    </citation>
    <scope>NUCLEOTIDE SEQUENCE [LARGE SCALE GENOMIC DNA]</scope>
    <source>
        <strain evidence="13">IBT 19404</strain>
    </source>
</reference>
<dbReference type="Pfam" id="PF00333">
    <property type="entry name" value="Ribosomal_S5"/>
    <property type="match status" value="1"/>
</dbReference>
<evidence type="ECO:0000256" key="1">
    <source>
        <dbReference type="ARBA" id="ARBA00004173"/>
    </source>
</evidence>
<dbReference type="Pfam" id="PF03719">
    <property type="entry name" value="Ribosomal_S5_C"/>
    <property type="match status" value="1"/>
</dbReference>
<dbReference type="InterPro" id="IPR005324">
    <property type="entry name" value="Ribosomal_uS5_C"/>
</dbReference>
<dbReference type="GO" id="GO:0005763">
    <property type="term" value="C:mitochondrial small ribosomal subunit"/>
    <property type="evidence" value="ECO:0007669"/>
    <property type="project" value="UniProtKB-ARBA"/>
</dbReference>
<dbReference type="InterPro" id="IPR014721">
    <property type="entry name" value="Ribsml_uS5_D2-typ_fold_subgr"/>
</dbReference>
<evidence type="ECO:0000256" key="6">
    <source>
        <dbReference type="ARBA" id="ARBA00037226"/>
    </source>
</evidence>
<evidence type="ECO:0000256" key="2">
    <source>
        <dbReference type="ARBA" id="ARBA00008945"/>
    </source>
</evidence>
<name>A0A2J5HPQ5_9EURO</name>
<proteinExistence type="inferred from homology"/>
<evidence type="ECO:0000256" key="5">
    <source>
        <dbReference type="ARBA" id="ARBA00023274"/>
    </source>
</evidence>
<dbReference type="Proteomes" id="UP000235023">
    <property type="component" value="Unassembled WGS sequence"/>
</dbReference>
<dbReference type="FunFam" id="3.30.230.10:FF:000041">
    <property type="entry name" value="37S ribosomal protein S5"/>
    <property type="match status" value="1"/>
</dbReference>
<comment type="function">
    <text evidence="6">Component of the mitochondrial ribosome (mitoribosome), a dedicated translation machinery responsible for the synthesis of mitochondrial genome-encoded proteins, including at least some of the essential transmembrane subunits of the mitochondrial respiratory chain. The mitoribosomes are attached to the mitochondrial inner membrane and translation products are cotranslationally integrated into the membrane.</text>
</comment>
<evidence type="ECO:0000256" key="9">
    <source>
        <dbReference type="RuleBase" id="RU003823"/>
    </source>
</evidence>
<gene>
    <name evidence="12" type="ORF">BDW42DRAFT_173500</name>
</gene>
<dbReference type="GO" id="GO:0003723">
    <property type="term" value="F:RNA binding"/>
    <property type="evidence" value="ECO:0007669"/>
    <property type="project" value="InterPro"/>
</dbReference>
<evidence type="ECO:0000313" key="13">
    <source>
        <dbReference type="Proteomes" id="UP000235023"/>
    </source>
</evidence>
<dbReference type="AlphaFoldDB" id="A0A2J5HPQ5"/>
<evidence type="ECO:0000256" key="8">
    <source>
        <dbReference type="PROSITE-ProRule" id="PRU00268"/>
    </source>
</evidence>
<feature type="region of interest" description="Disordered" evidence="10">
    <location>
        <begin position="22"/>
        <end position="50"/>
    </location>
</feature>
<evidence type="ECO:0000313" key="12">
    <source>
        <dbReference type="EMBL" id="PLN79184.1"/>
    </source>
</evidence>
<dbReference type="GO" id="GO:0006412">
    <property type="term" value="P:translation"/>
    <property type="evidence" value="ECO:0007669"/>
    <property type="project" value="InterPro"/>
</dbReference>
<dbReference type="PANTHER" id="PTHR48277">
    <property type="entry name" value="MITOCHONDRIAL RIBOSOMAL PROTEIN S5"/>
    <property type="match status" value="1"/>
</dbReference>
<dbReference type="SUPFAM" id="SSF54768">
    <property type="entry name" value="dsRNA-binding domain-like"/>
    <property type="match status" value="1"/>
</dbReference>
<keyword evidence="4" id="KW-0496">Mitochondrion</keyword>
<dbReference type="InterPro" id="IPR020568">
    <property type="entry name" value="Ribosomal_Su5_D2-typ_SF"/>
</dbReference>
<dbReference type="InterPro" id="IPR000851">
    <property type="entry name" value="Ribosomal_uS5"/>
</dbReference>
<dbReference type="OrthoDB" id="309483at2759"/>
<comment type="subcellular location">
    <subcellularLocation>
        <location evidence="1">Mitochondrion</location>
    </subcellularLocation>
</comment>
<dbReference type="Gene3D" id="3.30.160.20">
    <property type="match status" value="1"/>
</dbReference>
<keyword evidence="3 8" id="KW-0689">Ribosomal protein</keyword>
<dbReference type="SUPFAM" id="SSF54211">
    <property type="entry name" value="Ribosomal protein S5 domain 2-like"/>
    <property type="match status" value="1"/>
</dbReference>